<dbReference type="Proteomes" id="UP000314294">
    <property type="component" value="Unassembled WGS sequence"/>
</dbReference>
<evidence type="ECO:0000313" key="2">
    <source>
        <dbReference type="EMBL" id="TNN79095.1"/>
    </source>
</evidence>
<feature type="compositionally biased region" description="Gly residues" evidence="1">
    <location>
        <begin position="1"/>
        <end position="12"/>
    </location>
</feature>
<reference evidence="2 3" key="1">
    <citation type="submission" date="2019-03" db="EMBL/GenBank/DDBJ databases">
        <title>First draft genome of Liparis tanakae, snailfish: a comprehensive survey of snailfish specific genes.</title>
        <authorList>
            <person name="Kim W."/>
            <person name="Song I."/>
            <person name="Jeong J.-H."/>
            <person name="Kim D."/>
            <person name="Kim S."/>
            <person name="Ryu S."/>
            <person name="Song J.Y."/>
            <person name="Lee S.K."/>
        </authorList>
    </citation>
    <scope>NUCLEOTIDE SEQUENCE [LARGE SCALE GENOMIC DNA]</scope>
    <source>
        <tissue evidence="2">Muscle</tissue>
    </source>
</reference>
<accession>A0A4Z2IML2</accession>
<comment type="caution">
    <text evidence="2">The sequence shown here is derived from an EMBL/GenBank/DDBJ whole genome shotgun (WGS) entry which is preliminary data.</text>
</comment>
<dbReference type="EMBL" id="SRLO01000068">
    <property type="protein sequence ID" value="TNN79095.1"/>
    <property type="molecule type" value="Genomic_DNA"/>
</dbReference>
<dbReference type="AlphaFoldDB" id="A0A4Z2IML2"/>
<sequence>MGLGFHQGWGGRGETDKQGGEEGEDGRKERQAVSTELGGAHCREPDVEEPPSKAPVISASVCPQLSRQI</sequence>
<name>A0A4Z2IML2_9TELE</name>
<feature type="compositionally biased region" description="Basic and acidic residues" evidence="1">
    <location>
        <begin position="13"/>
        <end position="31"/>
    </location>
</feature>
<evidence type="ECO:0000313" key="3">
    <source>
        <dbReference type="Proteomes" id="UP000314294"/>
    </source>
</evidence>
<evidence type="ECO:0000256" key="1">
    <source>
        <dbReference type="SAM" id="MobiDB-lite"/>
    </source>
</evidence>
<feature type="region of interest" description="Disordered" evidence="1">
    <location>
        <begin position="1"/>
        <end position="69"/>
    </location>
</feature>
<organism evidence="2 3">
    <name type="scientific">Liparis tanakae</name>
    <name type="common">Tanaka's snailfish</name>
    <dbReference type="NCBI Taxonomy" id="230148"/>
    <lineage>
        <taxon>Eukaryota</taxon>
        <taxon>Metazoa</taxon>
        <taxon>Chordata</taxon>
        <taxon>Craniata</taxon>
        <taxon>Vertebrata</taxon>
        <taxon>Euteleostomi</taxon>
        <taxon>Actinopterygii</taxon>
        <taxon>Neopterygii</taxon>
        <taxon>Teleostei</taxon>
        <taxon>Neoteleostei</taxon>
        <taxon>Acanthomorphata</taxon>
        <taxon>Eupercaria</taxon>
        <taxon>Perciformes</taxon>
        <taxon>Cottioidei</taxon>
        <taxon>Cottales</taxon>
        <taxon>Liparidae</taxon>
        <taxon>Liparis</taxon>
    </lineage>
</organism>
<gene>
    <name evidence="2" type="ORF">EYF80_010774</name>
</gene>
<keyword evidence="3" id="KW-1185">Reference proteome</keyword>
<proteinExistence type="predicted"/>
<protein>
    <submittedName>
        <fullName evidence="2">Uncharacterized protein</fullName>
    </submittedName>
</protein>